<sequence length="83" mass="9187">WRPRLGEPVTRHLESNREGAAVNRDYTSILLGSPNQFDEPALRLRDDLLSELHHNQGLDPLRDTAAVGLVHLGHQGVGPIHSP</sequence>
<name>A0ABV0UGC4_9TELE</name>
<keyword evidence="2" id="KW-1185">Reference proteome</keyword>
<comment type="caution">
    <text evidence="1">The sequence shown here is derived from an EMBL/GenBank/DDBJ whole genome shotgun (WGS) entry which is preliminary data.</text>
</comment>
<organism evidence="1 2">
    <name type="scientific">Ilyodon furcidens</name>
    <name type="common">goldbreast splitfin</name>
    <dbReference type="NCBI Taxonomy" id="33524"/>
    <lineage>
        <taxon>Eukaryota</taxon>
        <taxon>Metazoa</taxon>
        <taxon>Chordata</taxon>
        <taxon>Craniata</taxon>
        <taxon>Vertebrata</taxon>
        <taxon>Euteleostomi</taxon>
        <taxon>Actinopterygii</taxon>
        <taxon>Neopterygii</taxon>
        <taxon>Teleostei</taxon>
        <taxon>Neoteleostei</taxon>
        <taxon>Acanthomorphata</taxon>
        <taxon>Ovalentaria</taxon>
        <taxon>Atherinomorphae</taxon>
        <taxon>Cyprinodontiformes</taxon>
        <taxon>Goodeidae</taxon>
        <taxon>Ilyodon</taxon>
    </lineage>
</organism>
<accession>A0ABV0UGC4</accession>
<dbReference type="EMBL" id="JAHRIQ010070878">
    <property type="protein sequence ID" value="MEQ2244290.1"/>
    <property type="molecule type" value="Genomic_DNA"/>
</dbReference>
<proteinExistence type="predicted"/>
<reference evidence="1 2" key="1">
    <citation type="submission" date="2021-06" db="EMBL/GenBank/DDBJ databases">
        <authorList>
            <person name="Palmer J.M."/>
        </authorList>
    </citation>
    <scope>NUCLEOTIDE SEQUENCE [LARGE SCALE GENOMIC DNA]</scope>
    <source>
        <strain evidence="2">if_2019</strain>
        <tissue evidence="1">Muscle</tissue>
    </source>
</reference>
<protein>
    <submittedName>
        <fullName evidence="1">Uncharacterized protein</fullName>
    </submittedName>
</protein>
<evidence type="ECO:0000313" key="1">
    <source>
        <dbReference type="EMBL" id="MEQ2244290.1"/>
    </source>
</evidence>
<evidence type="ECO:0000313" key="2">
    <source>
        <dbReference type="Proteomes" id="UP001482620"/>
    </source>
</evidence>
<feature type="non-terminal residue" evidence="1">
    <location>
        <position position="1"/>
    </location>
</feature>
<dbReference type="Proteomes" id="UP001482620">
    <property type="component" value="Unassembled WGS sequence"/>
</dbReference>
<gene>
    <name evidence="1" type="ORF">ILYODFUR_015524</name>
</gene>